<dbReference type="PANTHER" id="PTHR47566">
    <property type="match status" value="1"/>
</dbReference>
<dbReference type="Proteomes" id="UP001231736">
    <property type="component" value="Unassembled WGS sequence"/>
</dbReference>
<dbReference type="RefSeq" id="WP_306350852.1">
    <property type="nucleotide sequence ID" value="NZ_JASAYK010000003.1"/>
</dbReference>
<dbReference type="InterPro" id="IPR032675">
    <property type="entry name" value="LRR_dom_sf"/>
</dbReference>
<evidence type="ECO:0000313" key="3">
    <source>
        <dbReference type="EMBL" id="MDP8172894.1"/>
    </source>
</evidence>
<sequence>MKTKNYIEITTAKAVGETFSFVVNDEITGIWIDDKKVDFIKIEHNNRKYKKVEFALKKQTFHIYTYGNLIYFEAFSQEVTYLDVINNSELEELNCSKNKLTSLDVSYNKKLKYLDCSENELKTLDVSQNIDLKKFLCDQNNLKILDISNNKKLEWFYCYQNNLENLDLSYSNDLVYFECFANPLLTSIKLNDKQLADVENKSWFKDKSVKYSI</sequence>
<proteinExistence type="predicted"/>
<name>A0AAJ6NE77_9PAST</name>
<evidence type="ECO:0000256" key="2">
    <source>
        <dbReference type="ARBA" id="ARBA00022737"/>
    </source>
</evidence>
<dbReference type="SUPFAM" id="SSF52058">
    <property type="entry name" value="L domain-like"/>
    <property type="match status" value="1"/>
</dbReference>
<evidence type="ECO:0000313" key="4">
    <source>
        <dbReference type="EMBL" id="MDP8175163.1"/>
    </source>
</evidence>
<dbReference type="Proteomes" id="UP001236239">
    <property type="component" value="Unassembled WGS sequence"/>
</dbReference>
<protein>
    <submittedName>
        <fullName evidence="4">Leucine-rich repeat domain-containing protein</fullName>
    </submittedName>
</protein>
<evidence type="ECO:0000256" key="1">
    <source>
        <dbReference type="ARBA" id="ARBA00022614"/>
    </source>
</evidence>
<dbReference type="PANTHER" id="PTHR47566:SF1">
    <property type="entry name" value="PROTEIN NUD1"/>
    <property type="match status" value="1"/>
</dbReference>
<dbReference type="Gene3D" id="3.80.10.10">
    <property type="entry name" value="Ribonuclease Inhibitor"/>
    <property type="match status" value="1"/>
</dbReference>
<comment type="caution">
    <text evidence="4">The sequence shown here is derived from an EMBL/GenBank/DDBJ whole genome shotgun (WGS) entry which is preliminary data.</text>
</comment>
<dbReference type="EMBL" id="JASAYT010000020">
    <property type="protein sequence ID" value="MDP8175163.1"/>
    <property type="molecule type" value="Genomic_DNA"/>
</dbReference>
<dbReference type="GO" id="GO:0035591">
    <property type="term" value="F:signaling adaptor activity"/>
    <property type="evidence" value="ECO:0007669"/>
    <property type="project" value="TreeGrafter"/>
</dbReference>
<keyword evidence="1" id="KW-0433">Leucine-rich repeat</keyword>
<dbReference type="EMBL" id="JASAYQ010000008">
    <property type="protein sequence ID" value="MDP8172894.1"/>
    <property type="molecule type" value="Genomic_DNA"/>
</dbReference>
<reference evidence="4" key="1">
    <citation type="journal article" date="2023" name="Front. Microbiol.">
        <title>Phylogeography and host specificity of Pasteurellaceae pathogenic to sea-farmed fish in the north-east Atlantic.</title>
        <authorList>
            <person name="Gulla S."/>
            <person name="Colquhoun D.J."/>
            <person name="Olsen A.B."/>
            <person name="Spilsberg B."/>
            <person name="Lagesen K."/>
            <person name="Aakesson C.P."/>
            <person name="Strom S."/>
            <person name="Manji F."/>
            <person name="Birkbeck T.H."/>
            <person name="Nilsen H.K."/>
        </authorList>
    </citation>
    <scope>NUCLEOTIDE SEQUENCE</scope>
    <source>
        <strain evidence="4">98B1</strain>
        <strain evidence="3">TW16_20</strain>
    </source>
</reference>
<organism evidence="4 5">
    <name type="scientific">Phocoenobacter skyensis</name>
    <dbReference type="NCBI Taxonomy" id="97481"/>
    <lineage>
        <taxon>Bacteria</taxon>
        <taxon>Pseudomonadati</taxon>
        <taxon>Pseudomonadota</taxon>
        <taxon>Gammaproteobacteria</taxon>
        <taxon>Pasteurellales</taxon>
        <taxon>Pasteurellaceae</taxon>
        <taxon>Phocoenobacter</taxon>
    </lineage>
</organism>
<dbReference type="InterPro" id="IPR052574">
    <property type="entry name" value="CDIRP"/>
</dbReference>
<evidence type="ECO:0000313" key="5">
    <source>
        <dbReference type="Proteomes" id="UP001231736"/>
    </source>
</evidence>
<keyword evidence="2" id="KW-0677">Repeat</keyword>
<accession>A0AAJ6NE77</accession>
<dbReference type="AlphaFoldDB" id="A0AAJ6NE77"/>
<gene>
    <name evidence="3" type="ORF">QJU93_05950</name>
    <name evidence="4" type="ORF">QJU97_06820</name>
</gene>